<protein>
    <submittedName>
        <fullName evidence="2">Urease accessory protein UreD</fullName>
    </submittedName>
</protein>
<gene>
    <name evidence="2" type="ORF">AWB85_09460</name>
</gene>
<dbReference type="Pfam" id="PF01774">
    <property type="entry name" value="UreD"/>
    <property type="match status" value="1"/>
</dbReference>
<evidence type="ECO:0000313" key="3">
    <source>
        <dbReference type="Proteomes" id="UP000186919"/>
    </source>
</evidence>
<comment type="caution">
    <text evidence="2">The sequence shown here is derived from an EMBL/GenBank/DDBJ whole genome shotgun (WGS) entry which is preliminary data.</text>
</comment>
<keyword evidence="1" id="KW-0143">Chaperone</keyword>
<dbReference type="AlphaFoldDB" id="A0A179VAQ0"/>
<name>A0A179VAQ0_9MYCO</name>
<dbReference type="RefSeq" id="WP_064630976.1">
    <property type="nucleotide sequence ID" value="NZ_LQYE01000027.1"/>
</dbReference>
<accession>A0A179VAQ0</accession>
<dbReference type="Proteomes" id="UP000186919">
    <property type="component" value="Unassembled WGS sequence"/>
</dbReference>
<reference evidence="2 3" key="1">
    <citation type="submission" date="2016-01" db="EMBL/GenBank/DDBJ databases">
        <title>Mycobacterium immunogenum strain CD11_6 genome sequencing and assembly.</title>
        <authorList>
            <person name="Kaur G."/>
            <person name="Nair G.R."/>
            <person name="Mayilraj S."/>
        </authorList>
    </citation>
    <scope>NUCLEOTIDE SEQUENCE [LARGE SCALE GENOMIC DNA]</scope>
    <source>
        <strain evidence="2 3">CD11-6</strain>
    </source>
</reference>
<evidence type="ECO:0000256" key="1">
    <source>
        <dbReference type="ARBA" id="ARBA00023186"/>
    </source>
</evidence>
<sequence length="219" mass="22831">MRTDVQIIAEKGRFPRLRCTGSLQGRITDPDTVHLVGIAANPLGGDEISVRIEVGEGALLRVRSVAAAVALPGRVTGRSSTAWDCAVAGELDLDPAPTIVAANASHHSDVTVRGAAGAGLRMRERVQIGRAGESSGFWSGRLHVDIDDNPLLRHRIELGAGSVTDDELGCPLALISELRYPTTASTVPEPAGATVLSLAGDASLLTWQGQRLPPLVGLG</sequence>
<organism evidence="2 3">
    <name type="scientific">Mycobacteroides immunogenum</name>
    <dbReference type="NCBI Taxonomy" id="83262"/>
    <lineage>
        <taxon>Bacteria</taxon>
        <taxon>Bacillati</taxon>
        <taxon>Actinomycetota</taxon>
        <taxon>Actinomycetes</taxon>
        <taxon>Mycobacteriales</taxon>
        <taxon>Mycobacteriaceae</taxon>
        <taxon>Mycobacteroides</taxon>
    </lineage>
</organism>
<dbReference type="EMBL" id="LQYE01000027">
    <property type="protein sequence ID" value="OAT68073.1"/>
    <property type="molecule type" value="Genomic_DNA"/>
</dbReference>
<evidence type="ECO:0000313" key="2">
    <source>
        <dbReference type="EMBL" id="OAT68073.1"/>
    </source>
</evidence>
<dbReference type="InterPro" id="IPR002669">
    <property type="entry name" value="UreD"/>
</dbReference>
<dbReference type="GO" id="GO:0016151">
    <property type="term" value="F:nickel cation binding"/>
    <property type="evidence" value="ECO:0007669"/>
    <property type="project" value="InterPro"/>
</dbReference>
<proteinExistence type="predicted"/>